<keyword evidence="2 5" id="KW-0812">Transmembrane</keyword>
<reference evidence="7 8" key="1">
    <citation type="submission" date="2017-05" db="EMBL/GenBank/DDBJ databases">
        <title>Complete genome sequence of Streptomyces sp. SCSIO 03032 revealed the diverse biosynthetic pathways for its bioactive secondary metabolites.</title>
        <authorList>
            <person name="Ma L."/>
            <person name="Zhu Y."/>
            <person name="Zhang W."/>
            <person name="Zhang G."/>
            <person name="Tian X."/>
            <person name="Zhang S."/>
            <person name="Zhang C."/>
        </authorList>
    </citation>
    <scope>NUCLEOTIDE SEQUENCE [LARGE SCALE GENOMIC DNA]</scope>
    <source>
        <strain evidence="7 8">SCSIO 03032</strain>
    </source>
</reference>
<accession>A0A1W7D5L4</accession>
<dbReference type="Pfam" id="PF07690">
    <property type="entry name" value="MFS_1"/>
    <property type="match status" value="1"/>
</dbReference>
<evidence type="ECO:0000256" key="3">
    <source>
        <dbReference type="ARBA" id="ARBA00022989"/>
    </source>
</evidence>
<dbReference type="AlphaFoldDB" id="A0A1W7D5L4"/>
<evidence type="ECO:0000313" key="7">
    <source>
        <dbReference type="EMBL" id="ARQ72358.1"/>
    </source>
</evidence>
<dbReference type="Gene3D" id="1.20.1250.20">
    <property type="entry name" value="MFS general substrate transporter like domains"/>
    <property type="match status" value="1"/>
</dbReference>
<dbReference type="GO" id="GO:0022857">
    <property type="term" value="F:transmembrane transporter activity"/>
    <property type="evidence" value="ECO:0007669"/>
    <property type="project" value="InterPro"/>
</dbReference>
<evidence type="ECO:0000313" key="8">
    <source>
        <dbReference type="Proteomes" id="UP000194218"/>
    </source>
</evidence>
<dbReference type="PANTHER" id="PTHR23531">
    <property type="entry name" value="QUINOLENE RESISTANCE PROTEIN NORA"/>
    <property type="match status" value="1"/>
</dbReference>
<feature type="transmembrane region" description="Helical" evidence="5">
    <location>
        <begin position="211"/>
        <end position="232"/>
    </location>
</feature>
<dbReference type="PROSITE" id="PS50850">
    <property type="entry name" value="MFS"/>
    <property type="match status" value="1"/>
</dbReference>
<feature type="transmembrane region" description="Helical" evidence="5">
    <location>
        <begin position="38"/>
        <end position="58"/>
    </location>
</feature>
<dbReference type="OrthoDB" id="5189108at2"/>
<comment type="subcellular location">
    <subcellularLocation>
        <location evidence="1">Cell membrane</location>
        <topology evidence="1">Multi-pass membrane protein</topology>
    </subcellularLocation>
</comment>
<organism evidence="7 8">
    <name type="scientific">Streptomyces marincola</name>
    <dbReference type="NCBI Taxonomy" id="2878388"/>
    <lineage>
        <taxon>Bacteria</taxon>
        <taxon>Bacillati</taxon>
        <taxon>Actinomycetota</taxon>
        <taxon>Actinomycetes</taxon>
        <taxon>Kitasatosporales</taxon>
        <taxon>Streptomycetaceae</taxon>
        <taxon>Streptomyces</taxon>
    </lineage>
</organism>
<name>A0A1W7D5L4_9ACTN</name>
<evidence type="ECO:0000256" key="2">
    <source>
        <dbReference type="ARBA" id="ARBA00022692"/>
    </source>
</evidence>
<keyword evidence="8" id="KW-1185">Reference proteome</keyword>
<sequence length="398" mass="39147">MVLLLVASLGGMSGFNVLLSVVPLYVAAGGEGGVGAGLTTGVMMLSTVLTELAVPRLLDRFGSRALVAAGLVLLGVPAALLALSPSLPWTLAVCLARGAGLGIVVVAGTTLAAQLAPPGRRSESLGLYGVAIGVPPVVALPLGVSLSDSLGFAPVFLGTAALTLAALAAVPGLPGRAEAPGAPDGPAAPAPAPGGGVLGGLKVPALARPTLILAAGTLVAGVLVTFLPLALIDADGHLVAVALLTQAATAPVARWCAGWYGDRFGSGRLLVPAVCAGAAGTAALAFPGAPWGVLVGMALFGAGYGVLQNVTLTVMFERVPRAAFGRVSALWNLAFDAGMGVGAVGFGVLIGWTGYSTGFALTAALLLAAVVPAWLDTRAGDRGPRPARHVSNPRSAAR</sequence>
<feature type="transmembrane region" description="Helical" evidence="5">
    <location>
        <begin position="150"/>
        <end position="170"/>
    </location>
</feature>
<keyword evidence="3 5" id="KW-1133">Transmembrane helix</keyword>
<feature type="transmembrane region" description="Helical" evidence="5">
    <location>
        <begin position="328"/>
        <end position="352"/>
    </location>
</feature>
<dbReference type="InterPro" id="IPR020846">
    <property type="entry name" value="MFS_dom"/>
</dbReference>
<evidence type="ECO:0000256" key="5">
    <source>
        <dbReference type="SAM" id="Phobius"/>
    </source>
</evidence>
<feature type="transmembrane region" description="Helical" evidence="5">
    <location>
        <begin position="65"/>
        <end position="83"/>
    </location>
</feature>
<dbReference type="InterPro" id="IPR052714">
    <property type="entry name" value="MFS_Exporter"/>
</dbReference>
<dbReference type="InterPro" id="IPR011701">
    <property type="entry name" value="MFS"/>
</dbReference>
<feature type="transmembrane region" description="Helical" evidence="5">
    <location>
        <begin position="293"/>
        <end position="316"/>
    </location>
</feature>
<gene>
    <name evidence="7" type="ORF">CAG99_14330</name>
</gene>
<proteinExistence type="predicted"/>
<dbReference type="GO" id="GO:0005886">
    <property type="term" value="C:plasma membrane"/>
    <property type="evidence" value="ECO:0007669"/>
    <property type="project" value="UniProtKB-SubCell"/>
</dbReference>
<feature type="transmembrane region" description="Helical" evidence="5">
    <location>
        <begin position="125"/>
        <end position="144"/>
    </location>
</feature>
<protein>
    <submittedName>
        <fullName evidence="7">MFS transporter</fullName>
    </submittedName>
</protein>
<feature type="transmembrane region" description="Helical" evidence="5">
    <location>
        <begin position="269"/>
        <end position="287"/>
    </location>
</feature>
<evidence type="ECO:0000256" key="1">
    <source>
        <dbReference type="ARBA" id="ARBA00004651"/>
    </source>
</evidence>
<evidence type="ECO:0000259" key="6">
    <source>
        <dbReference type="PROSITE" id="PS50850"/>
    </source>
</evidence>
<dbReference type="PANTHER" id="PTHR23531:SF1">
    <property type="entry name" value="QUINOLENE RESISTANCE PROTEIN NORA"/>
    <property type="match status" value="1"/>
</dbReference>
<evidence type="ECO:0000256" key="4">
    <source>
        <dbReference type="ARBA" id="ARBA00023136"/>
    </source>
</evidence>
<dbReference type="KEGG" id="smao:CAG99_14330"/>
<feature type="transmembrane region" description="Helical" evidence="5">
    <location>
        <begin position="238"/>
        <end position="257"/>
    </location>
</feature>
<feature type="transmembrane region" description="Helical" evidence="5">
    <location>
        <begin position="358"/>
        <end position="375"/>
    </location>
</feature>
<feature type="transmembrane region" description="Helical" evidence="5">
    <location>
        <begin position="89"/>
        <end position="113"/>
    </location>
</feature>
<feature type="domain" description="Major facilitator superfamily (MFS) profile" evidence="6">
    <location>
        <begin position="1"/>
        <end position="381"/>
    </location>
</feature>
<dbReference type="InterPro" id="IPR036259">
    <property type="entry name" value="MFS_trans_sf"/>
</dbReference>
<dbReference type="EMBL" id="CP021121">
    <property type="protein sequence ID" value="ARQ72358.1"/>
    <property type="molecule type" value="Genomic_DNA"/>
</dbReference>
<keyword evidence="4 5" id="KW-0472">Membrane</keyword>
<dbReference type="SUPFAM" id="SSF103473">
    <property type="entry name" value="MFS general substrate transporter"/>
    <property type="match status" value="1"/>
</dbReference>
<dbReference type="Proteomes" id="UP000194218">
    <property type="component" value="Chromosome"/>
</dbReference>